<dbReference type="EMBL" id="AUZZ01007483">
    <property type="protein sequence ID" value="EQD42326.1"/>
    <property type="molecule type" value="Genomic_DNA"/>
</dbReference>
<dbReference type="SUPFAM" id="SSF48452">
    <property type="entry name" value="TPR-like"/>
    <property type="match status" value="1"/>
</dbReference>
<feature type="non-terminal residue" evidence="1">
    <location>
        <position position="1"/>
    </location>
</feature>
<reference evidence="1" key="2">
    <citation type="journal article" date="2014" name="ISME J.">
        <title>Microbial stratification in low pH oxic and suboxic macroscopic growths along an acid mine drainage.</title>
        <authorList>
            <person name="Mendez-Garcia C."/>
            <person name="Mesa V."/>
            <person name="Sprenger R.R."/>
            <person name="Richter M."/>
            <person name="Diez M.S."/>
            <person name="Solano J."/>
            <person name="Bargiela R."/>
            <person name="Golyshina O.V."/>
            <person name="Manteca A."/>
            <person name="Ramos J.L."/>
            <person name="Gallego J.R."/>
            <person name="Llorente I."/>
            <person name="Martins Dos Santos V.A."/>
            <person name="Jensen O.N."/>
            <person name="Pelaez A.I."/>
            <person name="Sanchez J."/>
            <person name="Ferrer M."/>
        </authorList>
    </citation>
    <scope>NUCLEOTIDE SEQUENCE</scope>
</reference>
<reference evidence="1" key="1">
    <citation type="submission" date="2013-08" db="EMBL/GenBank/DDBJ databases">
        <authorList>
            <person name="Mendez C."/>
            <person name="Richter M."/>
            <person name="Ferrer M."/>
            <person name="Sanchez J."/>
        </authorList>
    </citation>
    <scope>NUCLEOTIDE SEQUENCE</scope>
</reference>
<accession>T0Z2Z9</accession>
<dbReference type="AlphaFoldDB" id="T0Z2Z9"/>
<proteinExistence type="predicted"/>
<sequence>NHDTYALRAAIAARARQQPALRALYAELARLPAARRGHEAYLLGQLAELLGQPRAALRWYAAVPAGAEHGFAAAIRRAVLLDRTGQTVAARTLADTLARESFEDPRHYRQASVLQAELAQRARDWPRAIAAYNRALLFDPDAWDLVYARG</sequence>
<gene>
    <name evidence="1" type="ORF">B2A_10369</name>
</gene>
<comment type="caution">
    <text evidence="1">The sequence shown here is derived from an EMBL/GenBank/DDBJ whole genome shotgun (WGS) entry which is preliminary data.</text>
</comment>
<name>T0Z2Z9_9ZZZZ</name>
<dbReference type="InterPro" id="IPR011990">
    <property type="entry name" value="TPR-like_helical_dom_sf"/>
</dbReference>
<organism evidence="1">
    <name type="scientific">mine drainage metagenome</name>
    <dbReference type="NCBI Taxonomy" id="410659"/>
    <lineage>
        <taxon>unclassified sequences</taxon>
        <taxon>metagenomes</taxon>
        <taxon>ecological metagenomes</taxon>
    </lineage>
</organism>
<evidence type="ECO:0008006" key="2">
    <source>
        <dbReference type="Google" id="ProtNLM"/>
    </source>
</evidence>
<evidence type="ECO:0000313" key="1">
    <source>
        <dbReference type="EMBL" id="EQD42326.1"/>
    </source>
</evidence>
<protein>
    <recommendedName>
        <fullName evidence="2">Tetratricopeptide repeat protein</fullName>
    </recommendedName>
</protein>
<feature type="non-terminal residue" evidence="1">
    <location>
        <position position="150"/>
    </location>
</feature>